<dbReference type="GO" id="GO:0004749">
    <property type="term" value="F:ribose phosphate diphosphokinase activity"/>
    <property type="evidence" value="ECO:0007669"/>
    <property type="project" value="UniProtKB-EC"/>
</dbReference>
<evidence type="ECO:0000256" key="2">
    <source>
        <dbReference type="ARBA" id="ARBA00004996"/>
    </source>
</evidence>
<proteinExistence type="inferred from homology"/>
<comment type="catalytic activity">
    <reaction evidence="12">
        <text>D-ribose 5-phosphate + ATP = 5-phospho-alpha-D-ribose 1-diphosphate + AMP + H(+)</text>
        <dbReference type="Rhea" id="RHEA:15609"/>
        <dbReference type="ChEBI" id="CHEBI:15378"/>
        <dbReference type="ChEBI" id="CHEBI:30616"/>
        <dbReference type="ChEBI" id="CHEBI:58017"/>
        <dbReference type="ChEBI" id="CHEBI:78346"/>
        <dbReference type="ChEBI" id="CHEBI:456215"/>
        <dbReference type="EC" id="2.7.6.1"/>
    </reaction>
</comment>
<dbReference type="GO" id="GO:0005737">
    <property type="term" value="C:cytoplasm"/>
    <property type="evidence" value="ECO:0007669"/>
    <property type="project" value="UniProtKB-SubCell"/>
</dbReference>
<evidence type="ECO:0000256" key="8">
    <source>
        <dbReference type="ARBA" id="ARBA00022741"/>
    </source>
</evidence>
<keyword evidence="8" id="KW-0547">Nucleotide-binding</keyword>
<dbReference type="Pfam" id="PF13793">
    <property type="entry name" value="Pribosyltran_N"/>
    <property type="match status" value="1"/>
</dbReference>
<evidence type="ECO:0000256" key="7">
    <source>
        <dbReference type="ARBA" id="ARBA00022727"/>
    </source>
</evidence>
<keyword evidence="5" id="KW-0808">Transferase</keyword>
<dbReference type="FunFam" id="3.40.50.2020:FF:000014">
    <property type="entry name" value="Ribose-phosphate pyrophosphokinase 1"/>
    <property type="match status" value="1"/>
</dbReference>
<gene>
    <name evidence="14" type="ORF">DAPK24_051950</name>
</gene>
<dbReference type="GO" id="GO:0000287">
    <property type="term" value="F:magnesium ion binding"/>
    <property type="evidence" value="ECO:0007669"/>
    <property type="project" value="InterPro"/>
</dbReference>
<dbReference type="PANTHER" id="PTHR10210">
    <property type="entry name" value="RIBOSE-PHOSPHATE DIPHOSPHOKINASE FAMILY MEMBER"/>
    <property type="match status" value="1"/>
</dbReference>
<dbReference type="Pfam" id="PF14572">
    <property type="entry name" value="Pribosyl_synth"/>
    <property type="match status" value="1"/>
</dbReference>
<sequence>MRDIVIFSGSSNPALTQRICKNLSLPQGKVLIQKFANGETSVQLETSVREKDIFILQSGAGNVNDHLIELLLMISACKMASAKRINVIMPLFFYSRQLDMPVVKNGDFIKKSSNLNKNININNNNEESSKPWIAQNGTLIANLLTSAGADHIITMDLHDSQYQGFFDIPVDNLYSKQLVQYYISNFIPNFKDSVIISPDAGGAKRAAAIADSMSLSFALVHKERRTKVNNLDLSMLVGDVENKPCVIVDDLVDTAGTLIKCAKLLQKNGATEIYAIVTHGLFSGDAMEKIQNSGLFTKVITSNTLDQSNRLQNKQFNVKSDILDVSRIFAEAIRRINNGESVSIIYNSEI</sequence>
<dbReference type="Proteomes" id="UP001378960">
    <property type="component" value="Unassembled WGS sequence"/>
</dbReference>
<dbReference type="SMART" id="SM01400">
    <property type="entry name" value="Pribosyltran_N"/>
    <property type="match status" value="1"/>
</dbReference>
<dbReference type="FunFam" id="3.40.50.2020:FF:000005">
    <property type="entry name" value="Ribose-phosphate pyrophosphokinase 1"/>
    <property type="match status" value="1"/>
</dbReference>
<dbReference type="InterPro" id="IPR005946">
    <property type="entry name" value="Rib-P_diPkinase"/>
</dbReference>
<evidence type="ECO:0000313" key="15">
    <source>
        <dbReference type="Proteomes" id="UP001378960"/>
    </source>
</evidence>
<organism evidence="14 15">
    <name type="scientific">Pichia kluyveri</name>
    <name type="common">Yeast</name>
    <dbReference type="NCBI Taxonomy" id="36015"/>
    <lineage>
        <taxon>Eukaryota</taxon>
        <taxon>Fungi</taxon>
        <taxon>Dikarya</taxon>
        <taxon>Ascomycota</taxon>
        <taxon>Saccharomycotina</taxon>
        <taxon>Pichiomycetes</taxon>
        <taxon>Pichiales</taxon>
        <taxon>Pichiaceae</taxon>
        <taxon>Pichia</taxon>
    </lineage>
</organism>
<evidence type="ECO:0000256" key="3">
    <source>
        <dbReference type="ARBA" id="ARBA00006478"/>
    </source>
</evidence>
<evidence type="ECO:0000256" key="4">
    <source>
        <dbReference type="ARBA" id="ARBA00013247"/>
    </source>
</evidence>
<evidence type="ECO:0000256" key="12">
    <source>
        <dbReference type="ARBA" id="ARBA00049535"/>
    </source>
</evidence>
<dbReference type="GO" id="GO:0016301">
    <property type="term" value="F:kinase activity"/>
    <property type="evidence" value="ECO:0007669"/>
    <property type="project" value="UniProtKB-KW"/>
</dbReference>
<accession>A0AAV5RBY0</accession>
<dbReference type="GO" id="GO:0006164">
    <property type="term" value="P:purine nucleotide biosynthetic process"/>
    <property type="evidence" value="ECO:0007669"/>
    <property type="project" value="TreeGrafter"/>
</dbReference>
<evidence type="ECO:0000256" key="6">
    <source>
        <dbReference type="ARBA" id="ARBA00022723"/>
    </source>
</evidence>
<evidence type="ECO:0000259" key="13">
    <source>
        <dbReference type="Pfam" id="PF13793"/>
    </source>
</evidence>
<feature type="domain" description="Ribose-phosphate pyrophosphokinase N-terminal" evidence="13">
    <location>
        <begin position="4"/>
        <end position="98"/>
    </location>
</feature>
<keyword evidence="10" id="KW-0067">ATP-binding</keyword>
<evidence type="ECO:0000256" key="11">
    <source>
        <dbReference type="ARBA" id="ARBA00022842"/>
    </source>
</evidence>
<dbReference type="CDD" id="cd06223">
    <property type="entry name" value="PRTases_typeI"/>
    <property type="match status" value="1"/>
</dbReference>
<dbReference type="NCBIfam" id="TIGR01251">
    <property type="entry name" value="ribP_PPkin"/>
    <property type="match status" value="1"/>
</dbReference>
<dbReference type="PANTHER" id="PTHR10210:SF36">
    <property type="entry name" value="RIBOSE-PHOSPHATE PYROPHOSPHOKINASE 5"/>
    <property type="match status" value="1"/>
</dbReference>
<reference evidence="14 15" key="1">
    <citation type="journal article" date="2023" name="Elife">
        <title>Identification of key yeast species and microbe-microbe interactions impacting larval growth of Drosophila in the wild.</title>
        <authorList>
            <person name="Mure A."/>
            <person name="Sugiura Y."/>
            <person name="Maeda R."/>
            <person name="Honda K."/>
            <person name="Sakurai N."/>
            <person name="Takahashi Y."/>
            <person name="Watada M."/>
            <person name="Katoh T."/>
            <person name="Gotoh A."/>
            <person name="Gotoh Y."/>
            <person name="Taniguchi I."/>
            <person name="Nakamura K."/>
            <person name="Hayashi T."/>
            <person name="Katayama T."/>
            <person name="Uemura T."/>
            <person name="Hattori Y."/>
        </authorList>
    </citation>
    <scope>NUCLEOTIDE SEQUENCE [LARGE SCALE GENOMIC DNA]</scope>
    <source>
        <strain evidence="14 15">PK-24</strain>
    </source>
</reference>
<comment type="subcellular location">
    <subcellularLocation>
        <location evidence="1">Cytoplasm</location>
    </subcellularLocation>
</comment>
<dbReference type="Gene3D" id="3.40.50.2020">
    <property type="match status" value="2"/>
</dbReference>
<keyword evidence="15" id="KW-1185">Reference proteome</keyword>
<evidence type="ECO:0000256" key="10">
    <source>
        <dbReference type="ARBA" id="ARBA00022840"/>
    </source>
</evidence>
<dbReference type="EMBL" id="BTGB01000009">
    <property type="protein sequence ID" value="GMM48597.1"/>
    <property type="molecule type" value="Genomic_DNA"/>
</dbReference>
<keyword evidence="6" id="KW-0479">Metal-binding</keyword>
<comment type="similarity">
    <text evidence="3">Belongs to the ribose-phosphate pyrophosphokinase family.</text>
</comment>
<dbReference type="InterPro" id="IPR029057">
    <property type="entry name" value="PRTase-like"/>
</dbReference>
<evidence type="ECO:0000256" key="5">
    <source>
        <dbReference type="ARBA" id="ARBA00022679"/>
    </source>
</evidence>
<dbReference type="EC" id="2.7.6.1" evidence="4"/>
<dbReference type="InterPro" id="IPR029099">
    <property type="entry name" value="Pribosyltran_N"/>
</dbReference>
<dbReference type="AlphaFoldDB" id="A0AAV5RBY0"/>
<protein>
    <recommendedName>
        <fullName evidence="4">ribose-phosphate diphosphokinase</fullName>
        <ecNumber evidence="4">2.7.6.1</ecNumber>
    </recommendedName>
</protein>
<evidence type="ECO:0000256" key="1">
    <source>
        <dbReference type="ARBA" id="ARBA00004496"/>
    </source>
</evidence>
<dbReference type="GO" id="GO:0002189">
    <property type="term" value="C:ribose phosphate diphosphokinase complex"/>
    <property type="evidence" value="ECO:0007669"/>
    <property type="project" value="UniProtKB-ARBA"/>
</dbReference>
<dbReference type="SUPFAM" id="SSF53271">
    <property type="entry name" value="PRTase-like"/>
    <property type="match status" value="1"/>
</dbReference>
<comment type="pathway">
    <text evidence="2">Metabolic intermediate biosynthesis; 5-phospho-alpha-D-ribose 1-diphosphate biosynthesis; 5-phospho-alpha-D-ribose 1-diphosphate from D-ribose 5-phosphate (route I): step 1/1.</text>
</comment>
<name>A0AAV5RBY0_PICKL</name>
<keyword evidence="7" id="KW-0545">Nucleotide biosynthesis</keyword>
<evidence type="ECO:0000256" key="9">
    <source>
        <dbReference type="ARBA" id="ARBA00022777"/>
    </source>
</evidence>
<comment type="caution">
    <text evidence="14">The sequence shown here is derived from an EMBL/GenBank/DDBJ whole genome shotgun (WGS) entry which is preliminary data.</text>
</comment>
<dbReference type="FunFam" id="3.40.50.2020:FF:000063">
    <property type="entry name" value="Phosphoribosylpyrophosphate synthetase"/>
    <property type="match status" value="1"/>
</dbReference>
<keyword evidence="9" id="KW-0418">Kinase</keyword>
<evidence type="ECO:0000313" key="14">
    <source>
        <dbReference type="EMBL" id="GMM48597.1"/>
    </source>
</evidence>
<dbReference type="InterPro" id="IPR000836">
    <property type="entry name" value="PRTase_dom"/>
</dbReference>
<dbReference type="GO" id="GO:0005524">
    <property type="term" value="F:ATP binding"/>
    <property type="evidence" value="ECO:0007669"/>
    <property type="project" value="UniProtKB-KW"/>
</dbReference>
<keyword evidence="11" id="KW-0460">Magnesium</keyword>
<dbReference type="GO" id="GO:0006015">
    <property type="term" value="P:5-phosphoribose 1-diphosphate biosynthetic process"/>
    <property type="evidence" value="ECO:0007669"/>
    <property type="project" value="TreeGrafter"/>
</dbReference>